<accession>A0AAW0CMJ4</accession>
<keyword evidence="4" id="KW-1185">Reference proteome</keyword>
<dbReference type="AlphaFoldDB" id="A0AAW0CMJ4"/>
<evidence type="ECO:0000313" key="2">
    <source>
        <dbReference type="EMBL" id="KAK7040078.1"/>
    </source>
</evidence>
<organism evidence="2 4">
    <name type="scientific">Paramarasmius palmivorus</name>
    <dbReference type="NCBI Taxonomy" id="297713"/>
    <lineage>
        <taxon>Eukaryota</taxon>
        <taxon>Fungi</taxon>
        <taxon>Dikarya</taxon>
        <taxon>Basidiomycota</taxon>
        <taxon>Agaricomycotina</taxon>
        <taxon>Agaricomycetes</taxon>
        <taxon>Agaricomycetidae</taxon>
        <taxon>Agaricales</taxon>
        <taxon>Marasmiineae</taxon>
        <taxon>Marasmiaceae</taxon>
        <taxon>Paramarasmius</taxon>
    </lineage>
</organism>
<feature type="region of interest" description="Disordered" evidence="1">
    <location>
        <begin position="57"/>
        <end position="80"/>
    </location>
</feature>
<dbReference type="EMBL" id="JAYKXP010000029">
    <property type="protein sequence ID" value="KAK7043237.1"/>
    <property type="molecule type" value="Genomic_DNA"/>
</dbReference>
<reference evidence="2 4" key="1">
    <citation type="submission" date="2024-01" db="EMBL/GenBank/DDBJ databases">
        <title>A draft genome for a cacao thread blight-causing isolate of Paramarasmius palmivorus.</title>
        <authorList>
            <person name="Baruah I.K."/>
            <person name="Bukari Y."/>
            <person name="Amoako-Attah I."/>
            <person name="Meinhardt L.W."/>
            <person name="Bailey B.A."/>
            <person name="Cohen S.P."/>
        </authorList>
    </citation>
    <scope>NUCLEOTIDE SEQUENCE [LARGE SCALE GENOMIC DNA]</scope>
    <source>
        <strain evidence="2 4">GH-12</strain>
    </source>
</reference>
<sequence length="80" mass="9064">MAFSSEVERQRYSQQLAEYTLRQFSAARLSLDKDELAAAKLPASHRHNYLKLARSLGKTTSQQKCGRSSHTEPSRQAIRA</sequence>
<protein>
    <submittedName>
        <fullName evidence="2">Uncharacterized protein</fullName>
    </submittedName>
</protein>
<feature type="compositionally biased region" description="Polar residues" evidence="1">
    <location>
        <begin position="57"/>
        <end position="68"/>
    </location>
</feature>
<dbReference type="Proteomes" id="UP001383192">
    <property type="component" value="Unassembled WGS sequence"/>
</dbReference>
<gene>
    <name evidence="3" type="ORF">VNI00_008591</name>
    <name evidence="2" type="ORF">VNI00_009883</name>
</gene>
<evidence type="ECO:0000313" key="4">
    <source>
        <dbReference type="Proteomes" id="UP001383192"/>
    </source>
</evidence>
<comment type="caution">
    <text evidence="2">The sequence shown here is derived from an EMBL/GenBank/DDBJ whole genome shotgun (WGS) entry which is preliminary data.</text>
</comment>
<evidence type="ECO:0000256" key="1">
    <source>
        <dbReference type="SAM" id="MobiDB-lite"/>
    </source>
</evidence>
<evidence type="ECO:0000313" key="3">
    <source>
        <dbReference type="EMBL" id="KAK7043237.1"/>
    </source>
</evidence>
<proteinExistence type="predicted"/>
<dbReference type="EMBL" id="JAYKXP010000038">
    <property type="protein sequence ID" value="KAK7040078.1"/>
    <property type="molecule type" value="Genomic_DNA"/>
</dbReference>
<name>A0AAW0CMJ4_9AGAR</name>